<dbReference type="SMART" id="SM00355">
    <property type="entry name" value="ZnF_C2H2"/>
    <property type="match status" value="3"/>
</dbReference>
<keyword evidence="3" id="KW-0677">Repeat</keyword>
<dbReference type="Proteomes" id="UP001208570">
    <property type="component" value="Unassembled WGS sequence"/>
</dbReference>
<dbReference type="InterPro" id="IPR036236">
    <property type="entry name" value="Znf_C2H2_sf"/>
</dbReference>
<evidence type="ECO:0000256" key="1">
    <source>
        <dbReference type="ARBA" id="ARBA00004123"/>
    </source>
</evidence>
<keyword evidence="6" id="KW-0539">Nucleus</keyword>
<organism evidence="9 10">
    <name type="scientific">Paralvinella palmiformis</name>
    <dbReference type="NCBI Taxonomy" id="53620"/>
    <lineage>
        <taxon>Eukaryota</taxon>
        <taxon>Metazoa</taxon>
        <taxon>Spiralia</taxon>
        <taxon>Lophotrochozoa</taxon>
        <taxon>Annelida</taxon>
        <taxon>Polychaeta</taxon>
        <taxon>Sedentaria</taxon>
        <taxon>Canalipalpata</taxon>
        <taxon>Terebellida</taxon>
        <taxon>Terebelliformia</taxon>
        <taxon>Alvinellidae</taxon>
        <taxon>Paralvinella</taxon>
    </lineage>
</organism>
<evidence type="ECO:0000256" key="5">
    <source>
        <dbReference type="ARBA" id="ARBA00022833"/>
    </source>
</evidence>
<feature type="domain" description="C2H2-type" evidence="8">
    <location>
        <begin position="170"/>
        <end position="197"/>
    </location>
</feature>
<dbReference type="GO" id="GO:0005634">
    <property type="term" value="C:nucleus"/>
    <property type="evidence" value="ECO:0007669"/>
    <property type="project" value="UniProtKB-SubCell"/>
</dbReference>
<dbReference type="GO" id="GO:0000981">
    <property type="term" value="F:DNA-binding transcription factor activity, RNA polymerase II-specific"/>
    <property type="evidence" value="ECO:0007669"/>
    <property type="project" value="TreeGrafter"/>
</dbReference>
<keyword evidence="10" id="KW-1185">Reference proteome</keyword>
<comment type="subcellular location">
    <subcellularLocation>
        <location evidence="1">Nucleus</location>
    </subcellularLocation>
</comment>
<dbReference type="PROSITE" id="PS50157">
    <property type="entry name" value="ZINC_FINGER_C2H2_2"/>
    <property type="match status" value="2"/>
</dbReference>
<dbReference type="Pfam" id="PF13894">
    <property type="entry name" value="zf-C2H2_4"/>
    <property type="match status" value="1"/>
</dbReference>
<dbReference type="GO" id="GO:0008270">
    <property type="term" value="F:zinc ion binding"/>
    <property type="evidence" value="ECO:0007669"/>
    <property type="project" value="UniProtKB-KW"/>
</dbReference>
<evidence type="ECO:0000259" key="8">
    <source>
        <dbReference type="PROSITE" id="PS50157"/>
    </source>
</evidence>
<gene>
    <name evidence="9" type="ORF">LSH36_19g06016</name>
</gene>
<proteinExistence type="predicted"/>
<dbReference type="GO" id="GO:0000978">
    <property type="term" value="F:RNA polymerase II cis-regulatory region sequence-specific DNA binding"/>
    <property type="evidence" value="ECO:0007669"/>
    <property type="project" value="TreeGrafter"/>
</dbReference>
<dbReference type="EMBL" id="JAODUP010000019">
    <property type="protein sequence ID" value="KAK2168219.1"/>
    <property type="molecule type" value="Genomic_DNA"/>
</dbReference>
<feature type="domain" description="C2H2-type" evidence="8">
    <location>
        <begin position="198"/>
        <end position="225"/>
    </location>
</feature>
<accession>A0AAD9NIC0</accession>
<dbReference type="Pfam" id="PF13912">
    <property type="entry name" value="zf-C2H2_6"/>
    <property type="match status" value="2"/>
</dbReference>
<keyword evidence="5" id="KW-0862">Zinc</keyword>
<keyword evidence="2" id="KW-0479">Metal-binding</keyword>
<evidence type="ECO:0000256" key="3">
    <source>
        <dbReference type="ARBA" id="ARBA00022737"/>
    </source>
</evidence>
<evidence type="ECO:0000256" key="7">
    <source>
        <dbReference type="PROSITE-ProRule" id="PRU00042"/>
    </source>
</evidence>
<evidence type="ECO:0000313" key="10">
    <source>
        <dbReference type="Proteomes" id="UP001208570"/>
    </source>
</evidence>
<dbReference type="PROSITE" id="PS00028">
    <property type="entry name" value="ZINC_FINGER_C2H2_1"/>
    <property type="match status" value="2"/>
</dbReference>
<evidence type="ECO:0000313" key="9">
    <source>
        <dbReference type="EMBL" id="KAK2168219.1"/>
    </source>
</evidence>
<sequence length="271" mass="30021">MMTSHARTACPIVDGTVQRRCILSLQTVIGTKSQTDNAAAKGAPSDGKNLVRQMLGHPVVQHQPASCSYRQTALPQMPLSNLNPPTQVEGFLELGEYVTRIRGAELAIKTETGDREAAVDVTGMINNDAEVRQVNASLVPLLDIQDVDPGVFAGVELPTRRNFADPNFTAKCPVCEKSFSTYQGFMRHVDHHRGRYAFFCSVCGRGFMTKDHLGNHVRGHTGEKLYCDCGAGFKTHQALRMHRKREQHERSIAYDERWLNWGVPTASSNKA</sequence>
<keyword evidence="4 7" id="KW-0863">Zinc-finger</keyword>
<dbReference type="PANTHER" id="PTHR24388">
    <property type="entry name" value="ZINC FINGER PROTEIN"/>
    <property type="match status" value="1"/>
</dbReference>
<name>A0AAD9NIC0_9ANNE</name>
<evidence type="ECO:0000256" key="6">
    <source>
        <dbReference type="ARBA" id="ARBA00023242"/>
    </source>
</evidence>
<evidence type="ECO:0000256" key="4">
    <source>
        <dbReference type="ARBA" id="ARBA00022771"/>
    </source>
</evidence>
<comment type="caution">
    <text evidence="9">The sequence shown here is derived from an EMBL/GenBank/DDBJ whole genome shotgun (WGS) entry which is preliminary data.</text>
</comment>
<evidence type="ECO:0000256" key="2">
    <source>
        <dbReference type="ARBA" id="ARBA00022723"/>
    </source>
</evidence>
<dbReference type="AlphaFoldDB" id="A0AAD9NIC0"/>
<reference evidence="9" key="1">
    <citation type="journal article" date="2023" name="Mol. Biol. Evol.">
        <title>Third-Generation Sequencing Reveals the Adaptive Role of the Epigenome in Three Deep-Sea Polychaetes.</title>
        <authorList>
            <person name="Perez M."/>
            <person name="Aroh O."/>
            <person name="Sun Y."/>
            <person name="Lan Y."/>
            <person name="Juniper S.K."/>
            <person name="Young C.R."/>
            <person name="Angers B."/>
            <person name="Qian P.Y."/>
        </authorList>
    </citation>
    <scope>NUCLEOTIDE SEQUENCE</scope>
    <source>
        <strain evidence="9">P08H-3</strain>
    </source>
</reference>
<dbReference type="SUPFAM" id="SSF57667">
    <property type="entry name" value="beta-beta-alpha zinc fingers"/>
    <property type="match status" value="2"/>
</dbReference>
<dbReference type="PANTHER" id="PTHR24388:SF54">
    <property type="entry name" value="PROTEIN ESCARGOT"/>
    <property type="match status" value="1"/>
</dbReference>
<dbReference type="Gene3D" id="3.30.160.60">
    <property type="entry name" value="Classic Zinc Finger"/>
    <property type="match status" value="1"/>
</dbReference>
<protein>
    <recommendedName>
        <fullName evidence="8">C2H2-type domain-containing protein</fullName>
    </recommendedName>
</protein>
<dbReference type="InterPro" id="IPR013087">
    <property type="entry name" value="Znf_C2H2_type"/>
</dbReference>
<dbReference type="InterPro" id="IPR050527">
    <property type="entry name" value="Snail/Krueppel_Znf"/>
</dbReference>